<evidence type="ECO:0000259" key="1">
    <source>
        <dbReference type="Pfam" id="PF01408"/>
    </source>
</evidence>
<dbReference type="InterPro" id="IPR004104">
    <property type="entry name" value="Gfo/Idh/MocA-like_OxRdtase_C"/>
</dbReference>
<dbReference type="GO" id="GO:0016491">
    <property type="term" value="F:oxidoreductase activity"/>
    <property type="evidence" value="ECO:0007669"/>
    <property type="project" value="UniProtKB-KW"/>
</dbReference>
<dbReference type="InterPro" id="IPR036291">
    <property type="entry name" value="NAD(P)-bd_dom_sf"/>
</dbReference>
<dbReference type="InterPro" id="IPR000683">
    <property type="entry name" value="Gfo/Idh/MocA-like_OxRdtase_N"/>
</dbReference>
<protein>
    <submittedName>
        <fullName evidence="3">Oxidoreductase YteT</fullName>
        <ecNumber evidence="3">1.-.-.-</ecNumber>
    </submittedName>
</protein>
<dbReference type="Gene3D" id="3.30.360.10">
    <property type="entry name" value="Dihydrodipicolinate Reductase, domain 2"/>
    <property type="match status" value="1"/>
</dbReference>
<dbReference type="SUPFAM" id="SSF51735">
    <property type="entry name" value="NAD(P)-binding Rossmann-fold domains"/>
    <property type="match status" value="1"/>
</dbReference>
<evidence type="ECO:0000313" key="3">
    <source>
        <dbReference type="EMBL" id="SNX49994.1"/>
    </source>
</evidence>
<feature type="domain" description="Gfo/Idh/MocA-like oxidoreductase C-terminal" evidence="2">
    <location>
        <begin position="134"/>
        <end position="361"/>
    </location>
</feature>
<keyword evidence="4" id="KW-1185">Reference proteome</keyword>
<dbReference type="RefSeq" id="WP_096994940.1">
    <property type="nucleotide sequence ID" value="NZ_JBHSII010000011.1"/>
</dbReference>
<evidence type="ECO:0000313" key="4">
    <source>
        <dbReference type="Proteomes" id="UP000219336"/>
    </source>
</evidence>
<feature type="domain" description="Gfo/Idh/MocA-like oxidoreductase N-terminal" evidence="1">
    <location>
        <begin position="2"/>
        <end position="120"/>
    </location>
</feature>
<organism evidence="3 4">
    <name type="scientific">Vibrio thalassae</name>
    <dbReference type="NCBI Taxonomy" id="1243014"/>
    <lineage>
        <taxon>Bacteria</taxon>
        <taxon>Pseudomonadati</taxon>
        <taxon>Pseudomonadota</taxon>
        <taxon>Gammaproteobacteria</taxon>
        <taxon>Vibrionales</taxon>
        <taxon>Vibrionaceae</taxon>
        <taxon>Vibrio</taxon>
    </lineage>
</organism>
<gene>
    <name evidence="3" type="primary">yteT</name>
    <name evidence="3" type="ORF">VTH8203_03642</name>
</gene>
<evidence type="ECO:0000259" key="2">
    <source>
        <dbReference type="Pfam" id="PF02894"/>
    </source>
</evidence>
<dbReference type="InterPro" id="IPR050424">
    <property type="entry name" value="Gfo-Idh-MocA_inositol_DH"/>
</dbReference>
<dbReference type="OrthoDB" id="9774191at2"/>
<dbReference type="Pfam" id="PF01408">
    <property type="entry name" value="GFO_IDH_MocA"/>
    <property type="match status" value="1"/>
</dbReference>
<dbReference type="SUPFAM" id="SSF55347">
    <property type="entry name" value="Glyceraldehyde-3-phosphate dehydrogenase-like, C-terminal domain"/>
    <property type="match status" value="1"/>
</dbReference>
<dbReference type="PANTHER" id="PTHR43593:SF1">
    <property type="entry name" value="INOSITOL 2-DEHYDROGENASE"/>
    <property type="match status" value="1"/>
</dbReference>
<dbReference type="GO" id="GO:0000166">
    <property type="term" value="F:nucleotide binding"/>
    <property type="evidence" value="ECO:0007669"/>
    <property type="project" value="InterPro"/>
</dbReference>
<dbReference type="Gene3D" id="3.40.50.720">
    <property type="entry name" value="NAD(P)-binding Rossmann-like Domain"/>
    <property type="match status" value="1"/>
</dbReference>
<dbReference type="EMBL" id="OANU01000091">
    <property type="protein sequence ID" value="SNX49994.1"/>
    <property type="molecule type" value="Genomic_DNA"/>
</dbReference>
<name>A0A240EN09_9VIBR</name>
<keyword evidence="3" id="KW-0560">Oxidoreductase</keyword>
<dbReference type="PANTHER" id="PTHR43593">
    <property type="match status" value="1"/>
</dbReference>
<sequence length="369" mass="40801">MQYGLLGCGMMAQEHIRNIQLLEGAEIVALADPDEMMLQAAKRLAPTAETFVSLEAMLASSKLDALVIATPNFQHADQLLYLMESTSIPILVEKPICTNLDHVHRLRLAIQSHPAPVWVAMEYRYMPPVQTLVQKLNENAIGKPCIISIKEHRFPFLTKVGNWNRFNDKTGGTLVEKCCHFFDLMRFLSNKNPVRVFASGSQAVNHLDEVYQGQRSDILDNALVIVDFDDGTRALLELCMFAEGARYQEEISVVGDKGKLECLIPGPTRFWPTAELGASPVPKVIISPRIPKGPTEIDVPVDSSLLEAGDHNGSTFYQHEKFLRAVMGKQSVEVTVDDGLKAVVLGLAAQQSIARGEVVELCQDGFSFL</sequence>
<reference evidence="4" key="1">
    <citation type="submission" date="2016-06" db="EMBL/GenBank/DDBJ databases">
        <authorList>
            <person name="Rodrigo-Torres L."/>
            <person name="Arahal R.D."/>
            <person name="Lucena T."/>
        </authorList>
    </citation>
    <scope>NUCLEOTIDE SEQUENCE [LARGE SCALE GENOMIC DNA]</scope>
    <source>
        <strain evidence="4">CECT8203</strain>
    </source>
</reference>
<dbReference type="EC" id="1.-.-.-" evidence="3"/>
<dbReference type="AlphaFoldDB" id="A0A240EN09"/>
<dbReference type="Pfam" id="PF02894">
    <property type="entry name" value="GFO_IDH_MocA_C"/>
    <property type="match status" value="1"/>
</dbReference>
<accession>A0A240EN09</accession>
<dbReference type="Proteomes" id="UP000219336">
    <property type="component" value="Unassembled WGS sequence"/>
</dbReference>
<proteinExistence type="predicted"/>